<sequence length="161" mass="18225">MNKILLLLVGCLGCMKLANAQTVMPMEHEHKMVQMPTAALEPKLYIQLNQDEKSGFNLVINTENFQLEPPEEGDNAPDNLLEGHAHIYINGEKIYRAYGRYTHLPGSLFKPGVNQIMVSLNDHDHNTWSRGARMVMSTLVIDTSKPEFLQHEFSTFGLTSR</sequence>
<protein>
    <submittedName>
        <fullName evidence="2">Uncharacterized protein</fullName>
    </submittedName>
</protein>
<feature type="signal peptide" evidence="1">
    <location>
        <begin position="1"/>
        <end position="20"/>
    </location>
</feature>
<dbReference type="EMBL" id="CP022684">
    <property type="protein sequence ID" value="AUM14274.1"/>
    <property type="molecule type" value="Genomic_DNA"/>
</dbReference>
<accession>A0A2K9LTX6</accession>
<dbReference type="OrthoDB" id="6385276at2"/>
<feature type="chain" id="PRO_5014669000" evidence="1">
    <location>
        <begin position="21"/>
        <end position="161"/>
    </location>
</feature>
<keyword evidence="1" id="KW-0732">Signal</keyword>
<gene>
    <name evidence="2" type="ORF">Kalk_18405</name>
</gene>
<dbReference type="AlphaFoldDB" id="A0A2K9LTX6"/>
<dbReference type="Proteomes" id="UP000235116">
    <property type="component" value="Chromosome"/>
</dbReference>
<keyword evidence="3" id="KW-1185">Reference proteome</keyword>
<organism evidence="2 3">
    <name type="scientific">Ketobacter alkanivorans</name>
    <dbReference type="NCBI Taxonomy" id="1917421"/>
    <lineage>
        <taxon>Bacteria</taxon>
        <taxon>Pseudomonadati</taxon>
        <taxon>Pseudomonadota</taxon>
        <taxon>Gammaproteobacteria</taxon>
        <taxon>Pseudomonadales</taxon>
        <taxon>Ketobacteraceae</taxon>
        <taxon>Ketobacter</taxon>
    </lineage>
</organism>
<reference evidence="3" key="1">
    <citation type="submission" date="2017-08" db="EMBL/GenBank/DDBJ databases">
        <title>Direct submision.</title>
        <authorList>
            <person name="Kim S.-J."/>
            <person name="Rhee S.-K."/>
        </authorList>
    </citation>
    <scope>NUCLEOTIDE SEQUENCE [LARGE SCALE GENOMIC DNA]</scope>
    <source>
        <strain evidence="3">GI5</strain>
    </source>
</reference>
<dbReference type="KEGG" id="kak:Kalk_18405"/>
<name>A0A2K9LTX6_9GAMM</name>
<evidence type="ECO:0000256" key="1">
    <source>
        <dbReference type="SAM" id="SignalP"/>
    </source>
</evidence>
<proteinExistence type="predicted"/>
<evidence type="ECO:0000313" key="3">
    <source>
        <dbReference type="Proteomes" id="UP000235116"/>
    </source>
</evidence>
<dbReference type="RefSeq" id="WP_101895648.1">
    <property type="nucleotide sequence ID" value="NZ_CP022684.1"/>
</dbReference>
<evidence type="ECO:0000313" key="2">
    <source>
        <dbReference type="EMBL" id="AUM14274.1"/>
    </source>
</evidence>